<name>A0AA38ML46_9CUCU</name>
<comment type="caution">
    <text evidence="3">The sequence shown here is derived from an EMBL/GenBank/DDBJ whole genome shotgun (WGS) entry which is preliminary data.</text>
</comment>
<organism evidence="3 4">
    <name type="scientific">Zophobas morio</name>
    <dbReference type="NCBI Taxonomy" id="2755281"/>
    <lineage>
        <taxon>Eukaryota</taxon>
        <taxon>Metazoa</taxon>
        <taxon>Ecdysozoa</taxon>
        <taxon>Arthropoda</taxon>
        <taxon>Hexapoda</taxon>
        <taxon>Insecta</taxon>
        <taxon>Pterygota</taxon>
        <taxon>Neoptera</taxon>
        <taxon>Endopterygota</taxon>
        <taxon>Coleoptera</taxon>
        <taxon>Polyphaga</taxon>
        <taxon>Cucujiformia</taxon>
        <taxon>Tenebrionidae</taxon>
        <taxon>Zophobas</taxon>
    </lineage>
</organism>
<keyword evidence="2" id="KW-0812">Transmembrane</keyword>
<keyword evidence="1" id="KW-0175">Coiled coil</keyword>
<evidence type="ECO:0000256" key="2">
    <source>
        <dbReference type="SAM" id="Phobius"/>
    </source>
</evidence>
<dbReference type="EMBL" id="JALNTZ010000003">
    <property type="protein sequence ID" value="KAJ3660054.1"/>
    <property type="molecule type" value="Genomic_DNA"/>
</dbReference>
<evidence type="ECO:0000313" key="3">
    <source>
        <dbReference type="EMBL" id="KAJ3660054.1"/>
    </source>
</evidence>
<feature type="transmembrane region" description="Helical" evidence="2">
    <location>
        <begin position="20"/>
        <end position="46"/>
    </location>
</feature>
<sequence>MYLDQQAHSDEEKTVVVTHLFISLIMGASCNTLIVGHVVYITYYVLKVSSTTQSKDVLTEFQGYRYKWFISLHYFCYVLLEIISVVCTMGKFDYLTYPLLLHSMTGVLAGNLVKWHSPKREAFTVVVFLFFFNYFSVQIHQDLEDLIKEKKEKERNLKAYVRARKGKEPCVRISLKSGDDIEAGTSSVNSGKKGFKK</sequence>
<feature type="coiled-coil region" evidence="1">
    <location>
        <begin position="136"/>
        <end position="163"/>
    </location>
</feature>
<accession>A0AA38ML46</accession>
<evidence type="ECO:0000256" key="1">
    <source>
        <dbReference type="SAM" id="Coils"/>
    </source>
</evidence>
<keyword evidence="2" id="KW-1133">Transmembrane helix</keyword>
<reference evidence="3" key="1">
    <citation type="journal article" date="2023" name="G3 (Bethesda)">
        <title>Whole genome assemblies of Zophobas morio and Tenebrio molitor.</title>
        <authorList>
            <person name="Kaur S."/>
            <person name="Stinson S.A."/>
            <person name="diCenzo G.C."/>
        </authorList>
    </citation>
    <scope>NUCLEOTIDE SEQUENCE</scope>
    <source>
        <strain evidence="3">QUZm001</strain>
    </source>
</reference>
<feature type="transmembrane region" description="Helical" evidence="2">
    <location>
        <begin position="66"/>
        <end position="87"/>
    </location>
</feature>
<keyword evidence="2" id="KW-0472">Membrane</keyword>
<protein>
    <submittedName>
        <fullName evidence="3">Uncharacterized protein</fullName>
    </submittedName>
</protein>
<feature type="transmembrane region" description="Helical" evidence="2">
    <location>
        <begin position="122"/>
        <end position="140"/>
    </location>
</feature>
<dbReference type="Proteomes" id="UP001168821">
    <property type="component" value="Unassembled WGS sequence"/>
</dbReference>
<evidence type="ECO:0000313" key="4">
    <source>
        <dbReference type="Proteomes" id="UP001168821"/>
    </source>
</evidence>
<keyword evidence="4" id="KW-1185">Reference proteome</keyword>
<dbReference type="AlphaFoldDB" id="A0AA38ML46"/>
<gene>
    <name evidence="3" type="ORF">Zmor_011709</name>
</gene>
<proteinExistence type="predicted"/>